<feature type="region of interest" description="Disordered" evidence="1">
    <location>
        <begin position="46"/>
        <end position="89"/>
    </location>
</feature>
<name>A0A6A4RWB8_SCOMX</name>
<evidence type="ECO:0000313" key="2">
    <source>
        <dbReference type="EMBL" id="KAF0026353.1"/>
    </source>
</evidence>
<dbReference type="AlphaFoldDB" id="A0A6A4RWB8"/>
<evidence type="ECO:0000313" key="3">
    <source>
        <dbReference type="Proteomes" id="UP000438429"/>
    </source>
</evidence>
<accession>A0A6A4RWB8</accession>
<gene>
    <name evidence="2" type="ORF">F2P81_021090</name>
</gene>
<organism evidence="2 3">
    <name type="scientific">Scophthalmus maximus</name>
    <name type="common">Turbot</name>
    <name type="synonym">Psetta maxima</name>
    <dbReference type="NCBI Taxonomy" id="52904"/>
    <lineage>
        <taxon>Eukaryota</taxon>
        <taxon>Metazoa</taxon>
        <taxon>Chordata</taxon>
        <taxon>Craniata</taxon>
        <taxon>Vertebrata</taxon>
        <taxon>Euteleostomi</taxon>
        <taxon>Actinopterygii</taxon>
        <taxon>Neopterygii</taxon>
        <taxon>Teleostei</taxon>
        <taxon>Neoteleostei</taxon>
        <taxon>Acanthomorphata</taxon>
        <taxon>Carangaria</taxon>
        <taxon>Pleuronectiformes</taxon>
        <taxon>Pleuronectoidei</taxon>
        <taxon>Scophthalmidae</taxon>
        <taxon>Scophthalmus</taxon>
    </lineage>
</organism>
<dbReference type="Proteomes" id="UP000438429">
    <property type="component" value="Unassembled WGS sequence"/>
</dbReference>
<reference evidence="2 3" key="1">
    <citation type="submission" date="2019-06" db="EMBL/GenBank/DDBJ databases">
        <title>Draft genomes of female and male turbot (Scophthalmus maximus).</title>
        <authorList>
            <person name="Xu H."/>
            <person name="Xu X.-W."/>
            <person name="Shao C."/>
            <person name="Chen S."/>
        </authorList>
    </citation>
    <scope>NUCLEOTIDE SEQUENCE [LARGE SCALE GENOMIC DNA]</scope>
    <source>
        <strain evidence="2">Ysfricsl-2016a</strain>
        <tissue evidence="2">Blood</tissue>
    </source>
</reference>
<protein>
    <submittedName>
        <fullName evidence="2">Uncharacterized protein</fullName>
    </submittedName>
</protein>
<dbReference type="EMBL" id="VEVO01000019">
    <property type="protein sequence ID" value="KAF0026353.1"/>
    <property type="molecule type" value="Genomic_DNA"/>
</dbReference>
<comment type="caution">
    <text evidence="2">The sequence shown here is derived from an EMBL/GenBank/DDBJ whole genome shotgun (WGS) entry which is preliminary data.</text>
</comment>
<feature type="compositionally biased region" description="Basic and acidic residues" evidence="1">
    <location>
        <begin position="318"/>
        <end position="332"/>
    </location>
</feature>
<feature type="region of interest" description="Disordered" evidence="1">
    <location>
        <begin position="300"/>
        <end position="332"/>
    </location>
</feature>
<evidence type="ECO:0000256" key="1">
    <source>
        <dbReference type="SAM" id="MobiDB-lite"/>
    </source>
</evidence>
<proteinExistence type="predicted"/>
<sequence length="332" mass="37026">METRINMLTRSHNSSLGGVLIGNRQQSMTRLLAIVLLQKVTDGTKEEMQQEEMQPSFRMKRQTRRAKQDGKRKASGQKTRNRAQEQDLEFDSGYEEGPCTGIKGHYCLSAVFTILAGCIFPPYSPLCPMIPRINYGCILGASPPPFTELASVRVGKQERIIFHVTCKTEDKESHSVKMKLDVYRINLPNVAETMGVVPVMNVTQVIVIQVTEVGISSAVLENNLESKLRGSPRIDFRDTSHIYVSPSGMSSGDTAYLFHNADELNYEFEICVCVTKLVTAKGRCMLWLPVMSRSAQTHVLRAAPGKSSPEETPSTERCQSEHLGKPGLRRCD</sequence>